<dbReference type="AlphaFoldDB" id="F9F4I3"/>
<accession>F9F4I3</accession>
<protein>
    <submittedName>
        <fullName evidence="1">Uncharacterized protein</fullName>
    </submittedName>
</protein>
<reference evidence="1" key="1">
    <citation type="journal article" date="2012" name="Mol. Plant Microbe Interact.">
        <title>A highly conserved effector in Fusarium oxysporum is required for full virulence on Arabidopsis.</title>
        <authorList>
            <person name="Thatcher L.F."/>
            <person name="Gardiner D.M."/>
            <person name="Kazan K."/>
            <person name="Manners J."/>
        </authorList>
    </citation>
    <scope>NUCLEOTIDE SEQUENCE [LARGE SCALE GENOMIC DNA]</scope>
    <source>
        <strain evidence="1">Fo5176</strain>
    </source>
</reference>
<proteinExistence type="predicted"/>
<gene>
    <name evidence="1" type="ORF">FOXB_01308</name>
</gene>
<name>F9F4I3_FUSOF</name>
<comment type="caution">
    <text evidence="1">The sequence shown here is derived from an EMBL/GenBank/DDBJ whole genome shotgun (WGS) entry which is preliminary data.</text>
</comment>
<organism evidence="1">
    <name type="scientific">Fusarium oxysporum (strain Fo5176)</name>
    <name type="common">Fusarium vascular wilt</name>
    <dbReference type="NCBI Taxonomy" id="660025"/>
    <lineage>
        <taxon>Eukaryota</taxon>
        <taxon>Fungi</taxon>
        <taxon>Dikarya</taxon>
        <taxon>Ascomycota</taxon>
        <taxon>Pezizomycotina</taxon>
        <taxon>Sordariomycetes</taxon>
        <taxon>Hypocreomycetidae</taxon>
        <taxon>Hypocreales</taxon>
        <taxon>Nectriaceae</taxon>
        <taxon>Fusarium</taxon>
        <taxon>Fusarium oxysporum species complex</taxon>
    </lineage>
</organism>
<sequence>MPLLVLLSSIPIRMPPQLAFVHAGYSDRENTNRLCQDADEYQPVVSGTALQIVEPCRLFSEFTEVESTHPTGLNDHLFLVPVISRTLRAAADSATVASFSAHAALGNSLSRSQRWRTLPMMCGVYATDFGEGELPVSLEGGDLLFHRFLVTAMGEPCSVRMRRPGLLAACSS</sequence>
<dbReference type="EMBL" id="AFQF01000478">
    <property type="protein sequence ID" value="EGU88170.1"/>
    <property type="molecule type" value="Genomic_DNA"/>
</dbReference>
<evidence type="ECO:0000313" key="1">
    <source>
        <dbReference type="EMBL" id="EGU88170.1"/>
    </source>
</evidence>